<proteinExistence type="predicted"/>
<feature type="region of interest" description="Disordered" evidence="1">
    <location>
        <begin position="1"/>
        <end position="58"/>
    </location>
</feature>
<evidence type="ECO:0000256" key="1">
    <source>
        <dbReference type="SAM" id="MobiDB-lite"/>
    </source>
</evidence>
<gene>
    <name evidence="2" type="ORF">CVLEPA_LOCUS5102</name>
</gene>
<dbReference type="Proteomes" id="UP001642483">
    <property type="component" value="Unassembled WGS sequence"/>
</dbReference>
<feature type="compositionally biased region" description="Basic residues" evidence="1">
    <location>
        <begin position="44"/>
        <end position="58"/>
    </location>
</feature>
<protein>
    <submittedName>
        <fullName evidence="2">Uncharacterized protein</fullName>
    </submittedName>
</protein>
<accession>A0ABP0FAP7</accession>
<name>A0ABP0FAP7_CLALP</name>
<evidence type="ECO:0000313" key="2">
    <source>
        <dbReference type="EMBL" id="CAK8675529.1"/>
    </source>
</evidence>
<sequence>MDEQKTSTVDRKDLNGLDPLAPRSAPSDVSASDLVTKKLEDKRRQLRKQRSHSRRILHRGLSVSSAASRLDSVGSVFSDEQISFVEDKKVRKKRSMSRSISASSADSFSSGTLSTINL</sequence>
<reference evidence="2 3" key="1">
    <citation type="submission" date="2024-02" db="EMBL/GenBank/DDBJ databases">
        <authorList>
            <person name="Daric V."/>
            <person name="Darras S."/>
        </authorList>
    </citation>
    <scope>NUCLEOTIDE SEQUENCE [LARGE SCALE GENOMIC DNA]</scope>
</reference>
<feature type="region of interest" description="Disordered" evidence="1">
    <location>
        <begin position="88"/>
        <end position="118"/>
    </location>
</feature>
<feature type="compositionally biased region" description="Low complexity" evidence="1">
    <location>
        <begin position="97"/>
        <end position="118"/>
    </location>
</feature>
<comment type="caution">
    <text evidence="2">The sequence shown here is derived from an EMBL/GenBank/DDBJ whole genome shotgun (WGS) entry which is preliminary data.</text>
</comment>
<evidence type="ECO:0000313" key="3">
    <source>
        <dbReference type="Proteomes" id="UP001642483"/>
    </source>
</evidence>
<feature type="compositionally biased region" description="Basic and acidic residues" evidence="1">
    <location>
        <begin position="1"/>
        <end position="15"/>
    </location>
</feature>
<dbReference type="EMBL" id="CAWYQH010000024">
    <property type="protein sequence ID" value="CAK8675529.1"/>
    <property type="molecule type" value="Genomic_DNA"/>
</dbReference>
<keyword evidence="3" id="KW-1185">Reference proteome</keyword>
<organism evidence="2 3">
    <name type="scientific">Clavelina lepadiformis</name>
    <name type="common">Light-bulb sea squirt</name>
    <name type="synonym">Ascidia lepadiformis</name>
    <dbReference type="NCBI Taxonomy" id="159417"/>
    <lineage>
        <taxon>Eukaryota</taxon>
        <taxon>Metazoa</taxon>
        <taxon>Chordata</taxon>
        <taxon>Tunicata</taxon>
        <taxon>Ascidiacea</taxon>
        <taxon>Aplousobranchia</taxon>
        <taxon>Clavelinidae</taxon>
        <taxon>Clavelina</taxon>
    </lineage>
</organism>